<sequence length="244" mass="28160">MILDSVPSPDNRLYPSDRFSFSCHKGLVCFNSCCRDKHLLLTPYDILRLKNALKIHSDDFLSNYTLYDTDPKSGFPVLSLKLGDAPERLCPFVGKNGCRVYAHRPTACRLFPLGRASGLSHDGFKPDEFFFLVNIKGCLGFEAKEELTISRWLEDQEVLPYIEMNDKMLEILFHPKRDRNKPLDEKQLRKVMVACYNLDVFRDFVFNTNFLPLFQIDGETCSKIEKEDEALLNLGLAYLRKALF</sequence>
<dbReference type="EMBL" id="OJIN01000180">
    <property type="protein sequence ID" value="SPD74950.1"/>
    <property type="molecule type" value="Genomic_DNA"/>
</dbReference>
<protein>
    <recommendedName>
        <fullName evidence="2">YkgJ family cysteine cluster protein</fullName>
    </recommendedName>
</protein>
<dbReference type="PANTHER" id="PTHR35866:SF1">
    <property type="entry name" value="YKGJ FAMILY CYSTEINE CLUSTER PROTEIN"/>
    <property type="match status" value="1"/>
</dbReference>
<dbReference type="InterPro" id="IPR005358">
    <property type="entry name" value="Puta_zinc/iron-chelating_dom"/>
</dbReference>
<reference evidence="1" key="1">
    <citation type="submission" date="2018-01" db="EMBL/GenBank/DDBJ databases">
        <authorList>
            <person name="Regsiter A."/>
            <person name="William W."/>
        </authorList>
    </citation>
    <scope>NUCLEOTIDE SEQUENCE</scope>
    <source>
        <strain evidence="1">TRIP AH-1</strain>
    </source>
</reference>
<dbReference type="AlphaFoldDB" id="A0A445MZM6"/>
<dbReference type="Pfam" id="PF03692">
    <property type="entry name" value="CxxCxxCC"/>
    <property type="match status" value="1"/>
</dbReference>
<organism evidence="1">
    <name type="scientific">uncultured Desulfobacterium sp</name>
    <dbReference type="NCBI Taxonomy" id="201089"/>
    <lineage>
        <taxon>Bacteria</taxon>
        <taxon>Pseudomonadati</taxon>
        <taxon>Thermodesulfobacteriota</taxon>
        <taxon>Desulfobacteria</taxon>
        <taxon>Desulfobacterales</taxon>
        <taxon>Desulfobacteriaceae</taxon>
        <taxon>Desulfobacterium</taxon>
        <taxon>environmental samples</taxon>
    </lineage>
</organism>
<accession>A0A445MZM6</accession>
<gene>
    <name evidence="1" type="ORF">PITCH_A390047</name>
</gene>
<proteinExistence type="predicted"/>
<name>A0A445MZM6_9BACT</name>
<evidence type="ECO:0008006" key="2">
    <source>
        <dbReference type="Google" id="ProtNLM"/>
    </source>
</evidence>
<dbReference type="PANTHER" id="PTHR35866">
    <property type="entry name" value="PUTATIVE-RELATED"/>
    <property type="match status" value="1"/>
</dbReference>
<evidence type="ECO:0000313" key="1">
    <source>
        <dbReference type="EMBL" id="SPD74950.1"/>
    </source>
</evidence>